<dbReference type="OrthoDB" id="4300992at2"/>
<dbReference type="GO" id="GO:0003989">
    <property type="term" value="F:acetyl-CoA carboxylase activity"/>
    <property type="evidence" value="ECO:0007669"/>
    <property type="project" value="InterPro"/>
</dbReference>
<dbReference type="GO" id="GO:0004658">
    <property type="term" value="F:propionyl-CoA carboxylase activity"/>
    <property type="evidence" value="ECO:0007669"/>
    <property type="project" value="InterPro"/>
</dbReference>
<sequence length="71" mass="7941">MSEPEPYLKIVKGNVTPEEVAALVAAIAARTAPATQPVRKVDNWRNPAYRMRVSPLRGHVTWRTAFFPGPR</sequence>
<name>D6Y5S8_THEBD</name>
<reference evidence="1 2" key="1">
    <citation type="submission" date="2010-01" db="EMBL/GenBank/DDBJ databases">
        <title>The complete genome of Thermobispora bispora DSM 43833.</title>
        <authorList>
            <consortium name="US DOE Joint Genome Institute (JGI-PGF)"/>
            <person name="Lucas S."/>
            <person name="Copeland A."/>
            <person name="Lapidus A."/>
            <person name="Glavina del Rio T."/>
            <person name="Dalin E."/>
            <person name="Tice H."/>
            <person name="Bruce D."/>
            <person name="Goodwin L."/>
            <person name="Pitluck S."/>
            <person name="Kyrpides N."/>
            <person name="Mavromatis K."/>
            <person name="Ivanova N."/>
            <person name="Mikhailova N."/>
            <person name="Chertkov O."/>
            <person name="Brettin T."/>
            <person name="Detter J.C."/>
            <person name="Han C."/>
            <person name="Larimer F."/>
            <person name="Land M."/>
            <person name="Hauser L."/>
            <person name="Markowitz V."/>
            <person name="Cheng J.-F."/>
            <person name="Hugenholtz P."/>
            <person name="Woyke T."/>
            <person name="Wu D."/>
            <person name="Jando M."/>
            <person name="Schneider S."/>
            <person name="Klenk H.-P."/>
            <person name="Eisen J.A."/>
        </authorList>
    </citation>
    <scope>NUCLEOTIDE SEQUENCE [LARGE SCALE GENOMIC DNA]</scope>
    <source>
        <strain evidence="2">ATCC 19993 / DSM 43833 / CBS 139.67 / JCM 10125 / KCTC 9307 / NBRC 14880 / R51</strain>
    </source>
</reference>
<evidence type="ECO:0008006" key="3">
    <source>
        <dbReference type="Google" id="ProtNLM"/>
    </source>
</evidence>
<dbReference type="RefSeq" id="WP_013130957.1">
    <property type="nucleotide sequence ID" value="NC_014165.1"/>
</dbReference>
<keyword evidence="2" id="KW-1185">Reference proteome</keyword>
<evidence type="ECO:0000313" key="2">
    <source>
        <dbReference type="Proteomes" id="UP000006640"/>
    </source>
</evidence>
<dbReference type="EMBL" id="CP001874">
    <property type="protein sequence ID" value="ADG87424.1"/>
    <property type="molecule type" value="Genomic_DNA"/>
</dbReference>
<accession>D6Y5S8</accession>
<dbReference type="HOGENOM" id="CLU_175330_4_1_11"/>
<dbReference type="Pfam" id="PF13822">
    <property type="entry name" value="ACC_epsilon"/>
    <property type="match status" value="1"/>
</dbReference>
<dbReference type="Proteomes" id="UP000006640">
    <property type="component" value="Chromosome"/>
</dbReference>
<proteinExistence type="predicted"/>
<evidence type="ECO:0000313" key="1">
    <source>
        <dbReference type="EMBL" id="ADG87424.1"/>
    </source>
</evidence>
<dbReference type="STRING" id="469371.Tbis_0699"/>
<gene>
    <name evidence="1" type="ordered locus">Tbis_0699</name>
</gene>
<organism evidence="1 2">
    <name type="scientific">Thermobispora bispora (strain ATCC 19993 / DSM 43833 / CBS 139.67 / JCM 10125 / KCTC 9307 / NBRC 14880 / R51)</name>
    <dbReference type="NCBI Taxonomy" id="469371"/>
    <lineage>
        <taxon>Bacteria</taxon>
        <taxon>Bacillati</taxon>
        <taxon>Actinomycetota</taxon>
        <taxon>Actinomycetes</taxon>
        <taxon>Streptosporangiales</taxon>
        <taxon>Streptosporangiaceae</taxon>
        <taxon>Thermobispora</taxon>
    </lineage>
</organism>
<dbReference type="KEGG" id="tbi:Tbis_0699"/>
<protein>
    <recommendedName>
        <fullName evidence="3">Acyl-CoA carboxylase subunit epsilon</fullName>
    </recommendedName>
</protein>
<dbReference type="InterPro" id="IPR032716">
    <property type="entry name" value="ACC_epsilon"/>
</dbReference>
<dbReference type="AlphaFoldDB" id="D6Y5S8"/>